<dbReference type="GeneID" id="20224118"/>
<dbReference type="Pfam" id="PF00581">
    <property type="entry name" value="Rhodanese"/>
    <property type="match status" value="1"/>
</dbReference>
<accession>F0Y4X7</accession>
<organism evidence="4">
    <name type="scientific">Aureococcus anophagefferens</name>
    <name type="common">Harmful bloom alga</name>
    <dbReference type="NCBI Taxonomy" id="44056"/>
    <lineage>
        <taxon>Eukaryota</taxon>
        <taxon>Sar</taxon>
        <taxon>Stramenopiles</taxon>
        <taxon>Ochrophyta</taxon>
        <taxon>Pelagophyceae</taxon>
        <taxon>Pelagomonadales</taxon>
        <taxon>Pelagomonadaceae</taxon>
        <taxon>Aureococcus</taxon>
    </lineage>
</organism>
<dbReference type="Pfam" id="PF17773">
    <property type="entry name" value="UPF0176_N"/>
    <property type="match status" value="1"/>
</dbReference>
<proteinExistence type="predicted"/>
<dbReference type="OMA" id="GNCWGFW"/>
<dbReference type="RefSeq" id="XP_009035917.1">
    <property type="nucleotide sequence ID" value="XM_009037669.1"/>
</dbReference>
<dbReference type="InterPro" id="IPR036873">
    <property type="entry name" value="Rhodanese-like_dom_sf"/>
</dbReference>
<evidence type="ECO:0000313" key="4">
    <source>
        <dbReference type="Proteomes" id="UP000002729"/>
    </source>
</evidence>
<feature type="compositionally biased region" description="Basic and acidic residues" evidence="1">
    <location>
        <begin position="41"/>
        <end position="54"/>
    </location>
</feature>
<dbReference type="OrthoDB" id="25002at2759"/>
<feature type="domain" description="Rhodanese" evidence="2">
    <location>
        <begin position="227"/>
        <end position="323"/>
    </location>
</feature>
<dbReference type="eggNOG" id="ENOG502QSQK">
    <property type="taxonomic scope" value="Eukaryota"/>
</dbReference>
<evidence type="ECO:0000259" key="2">
    <source>
        <dbReference type="PROSITE" id="PS50206"/>
    </source>
</evidence>
<evidence type="ECO:0000256" key="1">
    <source>
        <dbReference type="SAM" id="MobiDB-lite"/>
    </source>
</evidence>
<dbReference type="SMART" id="SM00450">
    <property type="entry name" value="RHOD"/>
    <property type="match status" value="1"/>
</dbReference>
<dbReference type="Pfam" id="PF12368">
    <property type="entry name" value="Rhodanese_C"/>
    <property type="match status" value="1"/>
</dbReference>
<dbReference type="InterPro" id="IPR001763">
    <property type="entry name" value="Rhodanese-like_dom"/>
</dbReference>
<dbReference type="PANTHER" id="PTHR43268">
    <property type="entry name" value="THIOSULFATE SULFURTRANSFERASE/RHODANESE-LIKE DOMAIN-CONTAINING PROTEIN 2"/>
    <property type="match status" value="1"/>
</dbReference>
<dbReference type="Gene3D" id="3.30.70.100">
    <property type="match status" value="1"/>
</dbReference>
<name>F0Y4X7_AURAN</name>
<feature type="compositionally biased region" description="Basic and acidic residues" evidence="1">
    <location>
        <begin position="7"/>
        <end position="32"/>
    </location>
</feature>
<protein>
    <recommendedName>
        <fullName evidence="2">Rhodanese domain-containing protein</fullName>
    </recommendedName>
</protein>
<dbReference type="InterPro" id="IPR022111">
    <property type="entry name" value="Rhodanese_C"/>
</dbReference>
<sequence length="486" mass="51829">MAFVLGDESRLGSMRDRWAAEASQEDMRDRWAAEASQEDAAMERRDRSRSRERDDGMDELCNAMDYCYPDMPELVAASDDESDGGDALDAMEPCVGVPAGAVLSYYVYAAVADPEAHAAWQRATGAALGLRGRVVVAGEGVNGTLSGATDACDAYAAAVEAALGAAVDVKRSPLAAGARPPFPDLYVKVGGEIVSTGLGAAVRASSETSAPHADAASFRAKLSAPDAADKLLVLDVRNGFEYDVGHFTNAERAPIRTMHEWTRYVDREDVVGRARGKEVLMYCTGGVRCEKASAYLRSKGVEAVHQLDGGIHRFLERYPDGGGVWKGRNFLFDAREADAYDAPPAPTAVGVCTDCAKPWGAHAARNICSVCETLCLVCPACSSSRREHYCSDHADLRGAYCHFLDACDAGALEDQARGLAAALEAPAAKTSVNRRRSLRKQLDRVRARLGALAGGAAVYAGPPRCRSCGQVHCDGCWGFWKACAES</sequence>
<dbReference type="InterPro" id="IPR020936">
    <property type="entry name" value="TrhO"/>
</dbReference>
<dbReference type="PANTHER" id="PTHR43268:SF6">
    <property type="entry name" value="THIOSULFATE SULFURTRANSFERASE_RHODANESE-LIKE DOMAIN-CONTAINING PROTEIN 2"/>
    <property type="match status" value="1"/>
</dbReference>
<dbReference type="Proteomes" id="UP000002729">
    <property type="component" value="Unassembled WGS sequence"/>
</dbReference>
<dbReference type="EMBL" id="GL833125">
    <property type="protein sequence ID" value="EGB09891.1"/>
    <property type="molecule type" value="Genomic_DNA"/>
</dbReference>
<feature type="region of interest" description="Disordered" evidence="1">
    <location>
        <begin position="1"/>
        <end position="55"/>
    </location>
</feature>
<dbReference type="AlphaFoldDB" id="F0Y4X7"/>
<evidence type="ECO:0000313" key="3">
    <source>
        <dbReference type="EMBL" id="EGB09891.1"/>
    </source>
</evidence>
<dbReference type="KEGG" id="aaf:AURANDRAFT_62968"/>
<dbReference type="PROSITE" id="PS50206">
    <property type="entry name" value="RHODANESE_3"/>
    <property type="match status" value="1"/>
</dbReference>
<gene>
    <name evidence="3" type="ORF">AURANDRAFT_62968</name>
</gene>
<dbReference type="InParanoid" id="F0Y4X7"/>
<dbReference type="InterPro" id="IPR040503">
    <property type="entry name" value="TRHO_N"/>
</dbReference>
<reference evidence="3 4" key="1">
    <citation type="journal article" date="2011" name="Proc. Natl. Acad. Sci. U.S.A.">
        <title>Niche of harmful alga Aureococcus anophagefferens revealed through ecogenomics.</title>
        <authorList>
            <person name="Gobler C.J."/>
            <person name="Berry D.L."/>
            <person name="Dyhrman S.T."/>
            <person name="Wilhelm S.W."/>
            <person name="Salamov A."/>
            <person name="Lobanov A.V."/>
            <person name="Zhang Y."/>
            <person name="Collier J.L."/>
            <person name="Wurch L.L."/>
            <person name="Kustka A.B."/>
            <person name="Dill B.D."/>
            <person name="Shah M."/>
            <person name="VerBerkmoes N.C."/>
            <person name="Kuo A."/>
            <person name="Terry A."/>
            <person name="Pangilinan J."/>
            <person name="Lindquist E.A."/>
            <person name="Lucas S."/>
            <person name="Paulsen I.T."/>
            <person name="Hattenrath-Lehmann T.K."/>
            <person name="Talmage S.C."/>
            <person name="Walker E.A."/>
            <person name="Koch F."/>
            <person name="Burson A.M."/>
            <person name="Marcoval M.A."/>
            <person name="Tang Y.Z."/>
            <person name="Lecleir G.R."/>
            <person name="Coyne K.J."/>
            <person name="Berg G.M."/>
            <person name="Bertrand E.M."/>
            <person name="Saito M.A."/>
            <person name="Gladyshev V.N."/>
            <person name="Grigoriev I.V."/>
        </authorList>
    </citation>
    <scope>NUCLEOTIDE SEQUENCE [LARGE SCALE GENOMIC DNA]</scope>
    <source>
        <strain evidence="4">CCMP 1984</strain>
    </source>
</reference>
<keyword evidence="4" id="KW-1185">Reference proteome</keyword>
<dbReference type="SUPFAM" id="SSF52821">
    <property type="entry name" value="Rhodanese/Cell cycle control phosphatase"/>
    <property type="match status" value="1"/>
</dbReference>
<dbReference type="Gene3D" id="3.40.250.10">
    <property type="entry name" value="Rhodanese-like domain"/>
    <property type="match status" value="1"/>
</dbReference>